<gene>
    <name evidence="3" type="ORF">BJ508DRAFT_380339</name>
</gene>
<proteinExistence type="predicted"/>
<accession>A0A3N4HNP0</accession>
<keyword evidence="4" id="KW-1185">Reference proteome</keyword>
<feature type="region of interest" description="Disordered" evidence="1">
    <location>
        <begin position="1"/>
        <end position="22"/>
    </location>
</feature>
<dbReference type="OrthoDB" id="5337208at2759"/>
<reference evidence="3 4" key="1">
    <citation type="journal article" date="2018" name="Nat. Ecol. Evol.">
        <title>Pezizomycetes genomes reveal the molecular basis of ectomycorrhizal truffle lifestyle.</title>
        <authorList>
            <person name="Murat C."/>
            <person name="Payen T."/>
            <person name="Noel B."/>
            <person name="Kuo A."/>
            <person name="Morin E."/>
            <person name="Chen J."/>
            <person name="Kohler A."/>
            <person name="Krizsan K."/>
            <person name="Balestrini R."/>
            <person name="Da Silva C."/>
            <person name="Montanini B."/>
            <person name="Hainaut M."/>
            <person name="Levati E."/>
            <person name="Barry K.W."/>
            <person name="Belfiori B."/>
            <person name="Cichocki N."/>
            <person name="Clum A."/>
            <person name="Dockter R.B."/>
            <person name="Fauchery L."/>
            <person name="Guy J."/>
            <person name="Iotti M."/>
            <person name="Le Tacon F."/>
            <person name="Lindquist E.A."/>
            <person name="Lipzen A."/>
            <person name="Malagnac F."/>
            <person name="Mello A."/>
            <person name="Molinier V."/>
            <person name="Miyauchi S."/>
            <person name="Poulain J."/>
            <person name="Riccioni C."/>
            <person name="Rubini A."/>
            <person name="Sitrit Y."/>
            <person name="Splivallo R."/>
            <person name="Traeger S."/>
            <person name="Wang M."/>
            <person name="Zifcakova L."/>
            <person name="Wipf D."/>
            <person name="Zambonelli A."/>
            <person name="Paolocci F."/>
            <person name="Nowrousian M."/>
            <person name="Ottonello S."/>
            <person name="Baldrian P."/>
            <person name="Spatafora J.W."/>
            <person name="Henrissat B."/>
            <person name="Nagy L.G."/>
            <person name="Aury J.M."/>
            <person name="Wincker P."/>
            <person name="Grigoriev I.V."/>
            <person name="Bonfante P."/>
            <person name="Martin F.M."/>
        </authorList>
    </citation>
    <scope>NUCLEOTIDE SEQUENCE [LARGE SCALE GENOMIC DNA]</scope>
    <source>
        <strain evidence="3 4">RN42</strain>
    </source>
</reference>
<evidence type="ECO:0000256" key="1">
    <source>
        <dbReference type="SAM" id="MobiDB-lite"/>
    </source>
</evidence>
<dbReference type="STRING" id="1160509.A0A3N4HNP0"/>
<feature type="region of interest" description="Disordered" evidence="1">
    <location>
        <begin position="914"/>
        <end position="947"/>
    </location>
</feature>
<feature type="compositionally biased region" description="Polar residues" evidence="1">
    <location>
        <begin position="918"/>
        <end position="947"/>
    </location>
</feature>
<feature type="compositionally biased region" description="Polar residues" evidence="1">
    <location>
        <begin position="1"/>
        <end position="18"/>
    </location>
</feature>
<dbReference type="Proteomes" id="UP000275078">
    <property type="component" value="Unassembled WGS sequence"/>
</dbReference>
<evidence type="ECO:0000313" key="4">
    <source>
        <dbReference type="Proteomes" id="UP000275078"/>
    </source>
</evidence>
<keyword evidence="2" id="KW-0472">Membrane</keyword>
<sequence length="1072" mass="120963">MSYPDWTSKTTHTASTRAAQEPSPQIDVLGTGLMHLLEQGRINWQTDEPDNSTTNMASLWSCCNMNELRVGHLSRSISRSRKRKGQARNTSVLHTVWNGGGETGNSLVVTGGVHKIGGLVSENTLFTFPSDFTAPPASAVRDKLKQRVCRRWKSPIEDEVGLGLITKGRQYCKLNCVSVPISTAADGKTRSTHSSHSDWNNQDFLPMDLYSSITEDTFLYNWRNLLDSRKWIRIPADENTSHLVITVTSVQARYWTVAYTIFLSILFIGVMDVAAALTIALFPLANSRSGTKRVMLASFCNDQKPSTMLPRMLSWLKKAVFNTTRAGKRNTDWPTVRASLYFIFLGATLFSGEKAAQFLLGAGRLVLFNRASVNPDKIASPSFQAENGPSYNDLINSLDRRLATSAFTQALGRKQAMERSLLDGRVAKRFKRWKVDDLPMLEFSYAYSISGFEMGLRDAPSLLYNVSGNCVSNYSDIIIEFPDSNDVNLTESFPPSGRDVYGLFLEDRTMATVDQVASADHIYFKFSPASESYSPFSVSALGPLSYFYTNNDRPRTRYMRSFEEKGERFFVLIPRTAWRKTFLSNTESDLLDVWKHADDLWYAVEEDELIGPEYDWSNTGNPRLTTWSTHRIKRQRPRFDCKEYSTFQHGIETVNHVSKLGQLSTLKLSTFLRESIFQRILDYPVIPQVAHTLGSSVLASGESGAIGEMDGMWTFDPNAASTEADLSGLADTAFVYTREIVRNVVQLYPGPAEEFNRIVANMIKGDSYWPSREKCQKTELEEEQEKLCKEELRWNNATDILTGRIPAESADIFIDSPYVASLDARLLVITPALSIFFKLLSFLLWKRLDSGKISNTGTASRQLLRTTGFSSAQLYRMLDEKTTRKRRWAGRTSGTPYIRNLDCEDNFIDADSSALLPESSQPDSSEKTTSSTIDKFNDGKQATTSSVGEIQHPQALRGRKIIHTEGFEATSMNRSAFIQPKLVIASDSDNYEEDEPSAFDKWCKKVTGPFDRALKYFGLVKEGKGSHPWLDLEMTVEYPEGFRYVEVEQSLEDGTVKRKEREDVYWNRVKKS</sequence>
<protein>
    <submittedName>
        <fullName evidence="3">Uncharacterized protein</fullName>
    </submittedName>
</protein>
<feature type="transmembrane region" description="Helical" evidence="2">
    <location>
        <begin position="257"/>
        <end position="285"/>
    </location>
</feature>
<name>A0A3N4HNP0_ASCIM</name>
<evidence type="ECO:0000256" key="2">
    <source>
        <dbReference type="SAM" id="Phobius"/>
    </source>
</evidence>
<evidence type="ECO:0000313" key="3">
    <source>
        <dbReference type="EMBL" id="RPA74897.1"/>
    </source>
</evidence>
<keyword evidence="2" id="KW-1133">Transmembrane helix</keyword>
<dbReference type="EMBL" id="ML119777">
    <property type="protein sequence ID" value="RPA74897.1"/>
    <property type="molecule type" value="Genomic_DNA"/>
</dbReference>
<keyword evidence="2" id="KW-0812">Transmembrane</keyword>
<dbReference type="AlphaFoldDB" id="A0A3N4HNP0"/>
<organism evidence="3 4">
    <name type="scientific">Ascobolus immersus RN42</name>
    <dbReference type="NCBI Taxonomy" id="1160509"/>
    <lineage>
        <taxon>Eukaryota</taxon>
        <taxon>Fungi</taxon>
        <taxon>Dikarya</taxon>
        <taxon>Ascomycota</taxon>
        <taxon>Pezizomycotina</taxon>
        <taxon>Pezizomycetes</taxon>
        <taxon>Pezizales</taxon>
        <taxon>Ascobolaceae</taxon>
        <taxon>Ascobolus</taxon>
    </lineage>
</organism>